<comment type="caution">
    <text evidence="1">The sequence shown here is derived from an EMBL/GenBank/DDBJ whole genome shotgun (WGS) entry which is preliminary data.</text>
</comment>
<accession>A0A7W0HWA4</accession>
<protein>
    <submittedName>
        <fullName evidence="1">Uncharacterized protein</fullName>
    </submittedName>
</protein>
<gene>
    <name evidence="1" type="ORF">HNR30_009028</name>
</gene>
<sequence length="165" mass="18972">MAEILDHALNEIRCETNQVMVVDSAVLADEAPAPYDPAWPSSTAVGQIDVGPNGILIDTVGPRYETVHFRLELWSGEPPPPHPAWDESWSGEIYFKTGKIHLEDYFLVDHGPERMVLDLRQSDSTWRVQLQRKLVKNDYEPDFPADMYQVDIYRIQFWRPDCAES</sequence>
<dbReference type="Proteomes" id="UP000530928">
    <property type="component" value="Unassembled WGS sequence"/>
</dbReference>
<name>A0A7W0HWA4_9ACTN</name>
<keyword evidence="2" id="KW-1185">Reference proteome</keyword>
<evidence type="ECO:0000313" key="2">
    <source>
        <dbReference type="Proteomes" id="UP000530928"/>
    </source>
</evidence>
<dbReference type="RefSeq" id="WP_181616321.1">
    <property type="nucleotide sequence ID" value="NZ_BAABAM010000014.1"/>
</dbReference>
<dbReference type="AlphaFoldDB" id="A0A7W0HWA4"/>
<organism evidence="1 2">
    <name type="scientific">Nonomuraea soli</name>
    <dbReference type="NCBI Taxonomy" id="1032476"/>
    <lineage>
        <taxon>Bacteria</taxon>
        <taxon>Bacillati</taxon>
        <taxon>Actinomycetota</taxon>
        <taxon>Actinomycetes</taxon>
        <taxon>Streptosporangiales</taxon>
        <taxon>Streptosporangiaceae</taxon>
        <taxon>Nonomuraea</taxon>
    </lineage>
</organism>
<dbReference type="EMBL" id="JACDUR010000012">
    <property type="protein sequence ID" value="MBA2897626.1"/>
    <property type="molecule type" value="Genomic_DNA"/>
</dbReference>
<evidence type="ECO:0000313" key="1">
    <source>
        <dbReference type="EMBL" id="MBA2897626.1"/>
    </source>
</evidence>
<proteinExistence type="predicted"/>
<reference evidence="1 2" key="1">
    <citation type="submission" date="2020-07" db="EMBL/GenBank/DDBJ databases">
        <title>Genomic Encyclopedia of Type Strains, Phase IV (KMG-IV): sequencing the most valuable type-strain genomes for metagenomic binning, comparative biology and taxonomic classification.</title>
        <authorList>
            <person name="Goeker M."/>
        </authorList>
    </citation>
    <scope>NUCLEOTIDE SEQUENCE [LARGE SCALE GENOMIC DNA]</scope>
    <source>
        <strain evidence="1 2">DSM 45533</strain>
    </source>
</reference>